<comment type="caution">
    <text evidence="2">The sequence shown here is derived from an EMBL/GenBank/DDBJ whole genome shotgun (WGS) entry which is preliminary data.</text>
</comment>
<sequence length="100" mass="11388">MFDYKNISDQPKVPVSIGLSLIFTQKETEITGSQAELPEDFLEKYPAYTNGFNNFNNDINPGDSAQFIMSMPLENDHRVAMTVEVDQISNSEDNVLYFEK</sequence>
<organism evidence="2 3">
    <name type="scientific">Alkalibacterium kapii</name>
    <dbReference type="NCBI Taxonomy" id="426704"/>
    <lineage>
        <taxon>Bacteria</taxon>
        <taxon>Bacillati</taxon>
        <taxon>Bacillota</taxon>
        <taxon>Bacilli</taxon>
        <taxon>Lactobacillales</taxon>
        <taxon>Carnobacteriaceae</taxon>
        <taxon>Alkalibacterium</taxon>
    </lineage>
</organism>
<protein>
    <recommendedName>
        <fullName evidence="4">DUF5067 domain-containing protein</fullName>
    </recommendedName>
</protein>
<name>A0A511ARC7_9LACT</name>
<dbReference type="EMBL" id="BJUY01000003">
    <property type="protein sequence ID" value="GEK90759.1"/>
    <property type="molecule type" value="Genomic_DNA"/>
</dbReference>
<evidence type="ECO:0000313" key="3">
    <source>
        <dbReference type="Proteomes" id="UP000321662"/>
    </source>
</evidence>
<keyword evidence="1" id="KW-0732">Signal</keyword>
<dbReference type="AlphaFoldDB" id="A0A511ARC7"/>
<dbReference type="Proteomes" id="UP000321662">
    <property type="component" value="Unassembled WGS sequence"/>
</dbReference>
<accession>A0A511ARC7</accession>
<gene>
    <name evidence="2" type="ORF">AKA01nite_03810</name>
</gene>
<dbReference type="Gene3D" id="2.60.40.1240">
    <property type="match status" value="1"/>
</dbReference>
<reference evidence="2 3" key="1">
    <citation type="submission" date="2019-07" db="EMBL/GenBank/DDBJ databases">
        <title>Whole genome shotgun sequence of Alkalibacterium kapii NBRC 103247.</title>
        <authorList>
            <person name="Hosoyama A."/>
            <person name="Uohara A."/>
            <person name="Ohji S."/>
            <person name="Ichikawa N."/>
        </authorList>
    </citation>
    <scope>NUCLEOTIDE SEQUENCE [LARGE SCALE GENOMIC DNA]</scope>
    <source>
        <strain evidence="2 3">NBRC 103247</strain>
    </source>
</reference>
<proteinExistence type="predicted"/>
<evidence type="ECO:0008006" key="4">
    <source>
        <dbReference type="Google" id="ProtNLM"/>
    </source>
</evidence>
<evidence type="ECO:0000313" key="2">
    <source>
        <dbReference type="EMBL" id="GEK90759.1"/>
    </source>
</evidence>
<keyword evidence="3" id="KW-1185">Reference proteome</keyword>
<evidence type="ECO:0000256" key="1">
    <source>
        <dbReference type="ARBA" id="ARBA00022729"/>
    </source>
</evidence>
<dbReference type="InterPro" id="IPR029050">
    <property type="entry name" value="Immunoprotect_excell_Ig-like"/>
</dbReference>